<organism evidence="1 2">
    <name type="scientific">Clavispora lusitaniae</name>
    <name type="common">Candida lusitaniae</name>
    <dbReference type="NCBI Taxonomy" id="36911"/>
    <lineage>
        <taxon>Eukaryota</taxon>
        <taxon>Fungi</taxon>
        <taxon>Dikarya</taxon>
        <taxon>Ascomycota</taxon>
        <taxon>Saccharomycotina</taxon>
        <taxon>Pichiomycetes</taxon>
        <taxon>Metschnikowiaceae</taxon>
        <taxon>Clavispora</taxon>
    </lineage>
</organism>
<name>A0ACD0WH79_CLALS</name>
<evidence type="ECO:0000313" key="2">
    <source>
        <dbReference type="Proteomes" id="UP000326582"/>
    </source>
</evidence>
<sequence>MSTIKTNQPSRQIIHQNKSSIIICPSCQPSKQIIHQNKSSIINHQSSIINHQSSDNSIQVSEGIKIHLLNILKPQGLSFKAGQLPFLDYGGKELTLIPSTLSSFRWNFRFLPIILPHVPDPRTCRVKDPQTVKVHTILPRMSCKIDNVGYVAPRSSEFSEPTTRIHENTAISISVTKSSYRLTDDDTWHSTICWVSPNRIVSITLVASPQELGNVETNATRKFAARGGMGRC</sequence>
<dbReference type="EMBL" id="CP038485">
    <property type="protein sequence ID" value="QFZ26924.1"/>
    <property type="molecule type" value="Genomic_DNA"/>
</dbReference>
<proteinExistence type="predicted"/>
<dbReference type="Proteomes" id="UP000326582">
    <property type="component" value="Chromosome 2"/>
</dbReference>
<reference evidence="2" key="1">
    <citation type="journal article" date="2019" name="MBio">
        <title>Comparative genomics for the elucidation of multidrug resistance (MDR) in Candida lusitaniae.</title>
        <authorList>
            <person name="Kannan A."/>
            <person name="Asner S.A."/>
            <person name="Trachsel E."/>
            <person name="Kelly S."/>
            <person name="Parker J."/>
            <person name="Sanglard D."/>
        </authorList>
    </citation>
    <scope>NUCLEOTIDE SEQUENCE [LARGE SCALE GENOMIC DNA]</scope>
    <source>
        <strain evidence="2">P1</strain>
    </source>
</reference>
<keyword evidence="2" id="KW-1185">Reference proteome</keyword>
<gene>
    <name evidence="1" type="ORF">EJF14_20845</name>
</gene>
<protein>
    <submittedName>
        <fullName evidence="1">Uncharacterized protein</fullName>
    </submittedName>
</protein>
<evidence type="ECO:0000313" key="1">
    <source>
        <dbReference type="EMBL" id="QFZ26924.1"/>
    </source>
</evidence>
<accession>A0ACD0WH79</accession>